<dbReference type="KEGG" id="phl:KKY_3036"/>
<dbReference type="EMBL" id="CP003075">
    <property type="protein sequence ID" value="AEQ53029.1"/>
    <property type="molecule type" value="Genomic_DNA"/>
</dbReference>
<proteinExistence type="predicted"/>
<evidence type="ECO:0000313" key="2">
    <source>
        <dbReference type="Proteomes" id="UP000008850"/>
    </source>
</evidence>
<gene>
    <name evidence="1" type="ordered locus">KKY_3036</name>
</gene>
<sequence length="73" mass="7806">MFGPLVARPMVPSCMSAPRCGACPCPPAPKAPCVMWPALTGAPDAERRHACEPVPEISMIFNGFSTQSLGWYN</sequence>
<dbReference type="STRING" id="1082931.KKY_3036"/>
<organism evidence="1 2">
    <name type="scientific">Pelagibacterium halotolerans (strain DSM 22347 / JCM 15775 / CGMCC 1.7692 / B2)</name>
    <dbReference type="NCBI Taxonomy" id="1082931"/>
    <lineage>
        <taxon>Bacteria</taxon>
        <taxon>Pseudomonadati</taxon>
        <taxon>Pseudomonadota</taxon>
        <taxon>Alphaproteobacteria</taxon>
        <taxon>Hyphomicrobiales</taxon>
        <taxon>Devosiaceae</taxon>
        <taxon>Pelagibacterium</taxon>
    </lineage>
</organism>
<dbReference type="AlphaFoldDB" id="G4RFM7"/>
<dbReference type="Proteomes" id="UP000008850">
    <property type="component" value="Chromosome"/>
</dbReference>
<keyword evidence="2" id="KW-1185">Reference proteome</keyword>
<name>G4RFM7_PELHB</name>
<dbReference type="HOGENOM" id="CLU_2701505_0_0_5"/>
<accession>G4RFM7</accession>
<reference evidence="1 2" key="1">
    <citation type="journal article" date="2012" name="J. Bacteriol.">
        <title>Complete genome sequence of Pelagibacterium halotolerans B2T.</title>
        <authorList>
            <person name="Huo Y.Y."/>
            <person name="Cheng H."/>
            <person name="Han X.F."/>
            <person name="Jiang X.W."/>
            <person name="Sun C."/>
            <person name="Zhang X.Q."/>
            <person name="Zhu X.F."/>
            <person name="Liu Y.F."/>
            <person name="Li P.F."/>
            <person name="Ni P.X."/>
            <person name="Wu M."/>
        </authorList>
    </citation>
    <scope>NUCLEOTIDE SEQUENCE [LARGE SCALE GENOMIC DNA]</scope>
    <source>
        <strain evidence="2">DSM 22347 / JCM 15775 / CGMCC 1.7692 / B2</strain>
    </source>
</reference>
<protein>
    <submittedName>
        <fullName evidence="1">Uncharacterized protein</fullName>
    </submittedName>
</protein>
<evidence type="ECO:0000313" key="1">
    <source>
        <dbReference type="EMBL" id="AEQ53029.1"/>
    </source>
</evidence>